<dbReference type="EMBL" id="JAEQNB010000003">
    <property type="protein sequence ID" value="MBL0387173.1"/>
    <property type="molecule type" value="Genomic_DNA"/>
</dbReference>
<gene>
    <name evidence="14" type="ORF">JJB07_10985</name>
</gene>
<reference evidence="14 15" key="1">
    <citation type="submission" date="2021-01" db="EMBL/GenBank/DDBJ databases">
        <title>Tumebacillus sp. strain ITR2 16S ribosomal RNA gene Genome sequencing and assembly.</title>
        <authorList>
            <person name="Kang M."/>
        </authorList>
    </citation>
    <scope>NUCLEOTIDE SEQUENCE [LARGE SCALE GENOMIC DNA]</scope>
    <source>
        <strain evidence="14 15">ITR2</strain>
    </source>
</reference>
<dbReference type="Pfam" id="PF00742">
    <property type="entry name" value="Homoserine_dh"/>
    <property type="match status" value="1"/>
</dbReference>
<evidence type="ECO:0000256" key="10">
    <source>
        <dbReference type="RuleBase" id="RU000579"/>
    </source>
</evidence>
<dbReference type="Gene3D" id="3.40.50.720">
    <property type="entry name" value="NAD(P)-binding Rossmann-like Domain"/>
    <property type="match status" value="1"/>
</dbReference>
<evidence type="ECO:0000313" key="15">
    <source>
        <dbReference type="Proteomes" id="UP000602284"/>
    </source>
</evidence>
<dbReference type="PANTHER" id="PTHR43331">
    <property type="entry name" value="HOMOSERINE DEHYDROGENASE"/>
    <property type="match status" value="1"/>
</dbReference>
<dbReference type="RefSeq" id="WP_201634914.1">
    <property type="nucleotide sequence ID" value="NZ_JAEQNB010000003.1"/>
</dbReference>
<keyword evidence="9 10" id="KW-0486">Methionine biosynthesis</keyword>
<evidence type="ECO:0000256" key="8">
    <source>
        <dbReference type="ARBA" id="ARBA00023002"/>
    </source>
</evidence>
<keyword evidence="6 10" id="KW-0028">Amino-acid biosynthesis</keyword>
<dbReference type="InterPro" id="IPR001342">
    <property type="entry name" value="HDH_cat"/>
</dbReference>
<comment type="similarity">
    <text evidence="3 11">Belongs to the homoserine dehydrogenase family.</text>
</comment>
<dbReference type="NCBIfam" id="NF004976">
    <property type="entry name" value="PRK06349.1"/>
    <property type="match status" value="1"/>
</dbReference>
<dbReference type="SUPFAM" id="SSF55347">
    <property type="entry name" value="Glyceraldehyde-3-phosphate dehydrogenase-like, C-terminal domain"/>
    <property type="match status" value="1"/>
</dbReference>
<comment type="catalytic activity">
    <reaction evidence="10">
        <text>L-homoserine + NADP(+) = L-aspartate 4-semialdehyde + NADPH + H(+)</text>
        <dbReference type="Rhea" id="RHEA:15761"/>
        <dbReference type="ChEBI" id="CHEBI:15378"/>
        <dbReference type="ChEBI" id="CHEBI:57476"/>
        <dbReference type="ChEBI" id="CHEBI:57783"/>
        <dbReference type="ChEBI" id="CHEBI:58349"/>
        <dbReference type="ChEBI" id="CHEBI:537519"/>
        <dbReference type="EC" id="1.1.1.3"/>
    </reaction>
</comment>
<comment type="pathway">
    <text evidence="2 10">Amino-acid biosynthesis; L-methionine biosynthesis via de novo pathway; L-homoserine from L-aspartate: step 3/3.</text>
</comment>
<evidence type="ECO:0000256" key="6">
    <source>
        <dbReference type="ARBA" id="ARBA00022605"/>
    </source>
</evidence>
<keyword evidence="8 10" id="KW-0560">Oxidoreductase</keyword>
<dbReference type="InterPro" id="IPR019811">
    <property type="entry name" value="HDH_CS"/>
</dbReference>
<sequence length="457" mass="49539">MTAEKKGTVRVGILGLGTVGGGVFKTLHSNRETIRKRTGYEVEVTSILVRDLEKERQFDIDARLLTLYPEDVLNAEYDVLIEVMGGLEPARTVITEALRTGRHVITANKELMAKHGAELLAVAEQSGAHLLFEASVAGGIPVIRMLQGYLTANRVKGISGILNGTCNYILTEMGSTGREYADILEDAKALGYAEADPTSDVEGFDAAYKLAILTNLAYEAEVDLAQIERVGITSLQAADLELAERLGYSIKLIGNARETDDGLQLSVRPRLLPKAHPLANINDVFNAVTIQADVVGELTFSGRGAGEFPTASAVIEDLTALLCGESSIRRPSWKRRISGDAGAKKAQGNAWYLSYCCRPDDVQEIEVKVVESLLTQGAFLNARGEVAQKNGLVRQGWLVGGVSEQELQQTLQTLYKTGANERTAVLLPVEGEIVPGVEWKQQVPSINEALLSVRHAW</sequence>
<dbReference type="Pfam" id="PF03447">
    <property type="entry name" value="NAD_binding_3"/>
    <property type="match status" value="1"/>
</dbReference>
<organism evidence="14 15">
    <name type="scientific">Tumebacillus amylolyticus</name>
    <dbReference type="NCBI Taxonomy" id="2801339"/>
    <lineage>
        <taxon>Bacteria</taxon>
        <taxon>Bacillati</taxon>
        <taxon>Bacillota</taxon>
        <taxon>Bacilli</taxon>
        <taxon>Bacillales</taxon>
        <taxon>Alicyclobacillaceae</taxon>
        <taxon>Tumebacillus</taxon>
    </lineage>
</organism>
<evidence type="ECO:0000256" key="3">
    <source>
        <dbReference type="ARBA" id="ARBA00006753"/>
    </source>
</evidence>
<feature type="domain" description="Homoserine dehydrogenase catalytic" evidence="12">
    <location>
        <begin position="141"/>
        <end position="318"/>
    </location>
</feature>
<keyword evidence="15" id="KW-1185">Reference proteome</keyword>
<evidence type="ECO:0000256" key="4">
    <source>
        <dbReference type="ARBA" id="ARBA00013213"/>
    </source>
</evidence>
<evidence type="ECO:0000256" key="2">
    <source>
        <dbReference type="ARBA" id="ARBA00005062"/>
    </source>
</evidence>
<proteinExistence type="inferred from homology"/>
<name>A0ABS1JA80_9BACL</name>
<accession>A0ABS1JA80</accession>
<dbReference type="InterPro" id="IPR005106">
    <property type="entry name" value="Asp/hSer_DH_NAD-bd"/>
</dbReference>
<evidence type="ECO:0000256" key="7">
    <source>
        <dbReference type="ARBA" id="ARBA00022697"/>
    </source>
</evidence>
<evidence type="ECO:0000259" key="12">
    <source>
        <dbReference type="Pfam" id="PF00742"/>
    </source>
</evidence>
<dbReference type="EC" id="1.1.1.3" evidence="4 10"/>
<evidence type="ECO:0000256" key="11">
    <source>
        <dbReference type="RuleBase" id="RU004171"/>
    </source>
</evidence>
<evidence type="ECO:0000256" key="5">
    <source>
        <dbReference type="ARBA" id="ARBA00013376"/>
    </source>
</evidence>
<dbReference type="InterPro" id="IPR036291">
    <property type="entry name" value="NAD(P)-bd_dom_sf"/>
</dbReference>
<protein>
    <recommendedName>
        <fullName evidence="5 10">Homoserine dehydrogenase</fullName>
        <ecNumber evidence="4 10">1.1.1.3</ecNumber>
    </recommendedName>
</protein>
<evidence type="ECO:0000313" key="14">
    <source>
        <dbReference type="EMBL" id="MBL0387173.1"/>
    </source>
</evidence>
<dbReference type="PANTHER" id="PTHR43331:SF1">
    <property type="entry name" value="HOMOSERINE DEHYDROGENASE"/>
    <property type="match status" value="1"/>
</dbReference>
<dbReference type="Proteomes" id="UP000602284">
    <property type="component" value="Unassembled WGS sequence"/>
</dbReference>
<dbReference type="PROSITE" id="PS01042">
    <property type="entry name" value="HOMOSER_DHGENASE"/>
    <property type="match status" value="1"/>
</dbReference>
<evidence type="ECO:0000256" key="9">
    <source>
        <dbReference type="ARBA" id="ARBA00023167"/>
    </source>
</evidence>
<evidence type="ECO:0000256" key="1">
    <source>
        <dbReference type="ARBA" id="ARBA00005056"/>
    </source>
</evidence>
<dbReference type="GO" id="GO:0004412">
    <property type="term" value="F:homoserine dehydrogenase activity"/>
    <property type="evidence" value="ECO:0007669"/>
    <property type="project" value="UniProtKB-EC"/>
</dbReference>
<evidence type="ECO:0000259" key="13">
    <source>
        <dbReference type="Pfam" id="PF03447"/>
    </source>
</evidence>
<keyword evidence="7 10" id="KW-0791">Threonine biosynthesis</keyword>
<feature type="domain" description="Aspartate/homoserine dehydrogenase NAD-binding" evidence="13">
    <location>
        <begin position="15"/>
        <end position="133"/>
    </location>
</feature>
<keyword evidence="10" id="KW-0521">NADP</keyword>
<comment type="pathway">
    <text evidence="1 10">Amino-acid biosynthesis; L-threonine biosynthesis; L-threonine from L-aspartate: step 3/5.</text>
</comment>
<comment type="caution">
    <text evidence="14">The sequence shown here is derived from an EMBL/GenBank/DDBJ whole genome shotgun (WGS) entry which is preliminary data.</text>
</comment>
<dbReference type="Gene3D" id="3.30.360.10">
    <property type="entry name" value="Dihydrodipicolinate Reductase, domain 2"/>
    <property type="match status" value="1"/>
</dbReference>
<dbReference type="SUPFAM" id="SSF51735">
    <property type="entry name" value="NAD(P)-binding Rossmann-fold domains"/>
    <property type="match status" value="1"/>
</dbReference>